<organism evidence="6 7">
    <name type="scientific">Coccomyxa viridis</name>
    <dbReference type="NCBI Taxonomy" id="1274662"/>
    <lineage>
        <taxon>Eukaryota</taxon>
        <taxon>Viridiplantae</taxon>
        <taxon>Chlorophyta</taxon>
        <taxon>core chlorophytes</taxon>
        <taxon>Trebouxiophyceae</taxon>
        <taxon>Trebouxiophyceae incertae sedis</taxon>
        <taxon>Coccomyxaceae</taxon>
        <taxon>Coccomyxa</taxon>
    </lineage>
</organism>
<dbReference type="CDD" id="cd04301">
    <property type="entry name" value="NAT_SF"/>
    <property type="match status" value="1"/>
</dbReference>
<feature type="compositionally biased region" description="Basic residues" evidence="4">
    <location>
        <begin position="237"/>
        <end position="246"/>
    </location>
</feature>
<evidence type="ECO:0000313" key="7">
    <source>
        <dbReference type="Proteomes" id="UP001314263"/>
    </source>
</evidence>
<dbReference type="Pfam" id="PF00583">
    <property type="entry name" value="Acetyltransf_1"/>
    <property type="match status" value="1"/>
</dbReference>
<keyword evidence="2" id="KW-0012">Acyltransferase</keyword>
<feature type="domain" description="N-acetyltransferase" evidence="5">
    <location>
        <begin position="2"/>
        <end position="152"/>
    </location>
</feature>
<accession>A0AAV1ICR9</accession>
<evidence type="ECO:0000256" key="3">
    <source>
        <dbReference type="ARBA" id="ARBA00025786"/>
    </source>
</evidence>
<dbReference type="AlphaFoldDB" id="A0AAV1ICR9"/>
<dbReference type="PANTHER" id="PTHR23091">
    <property type="entry name" value="N-TERMINAL ACETYLTRANSFERASE"/>
    <property type="match status" value="1"/>
</dbReference>
<sequence length="246" mass="26869">MVCIRPAVMEDLLAMQRCNLLCLPENYQLKYYFYHILSWPQLLYVAEDYNGKIVGYVLAKMEEEAAETHGHITSLAVARTHRKLGLATKLMQSAHKGMAEVFDAVYASLHVRVSNQGAFHLYTRTLGYEISDTEPYYYADGEDAYDMRKQLKPKTPLADSPPAGKASKEKRQPERADATKDKEQQARSDVQKGSPSSGDASDAPETPKKADSTPPARAKGEGSGGSSGTPPGSATPKKGRGGRGKS</sequence>
<feature type="compositionally biased region" description="Basic and acidic residues" evidence="4">
    <location>
        <begin position="166"/>
        <end position="190"/>
    </location>
</feature>
<name>A0AAV1ICR9_9CHLO</name>
<dbReference type="GO" id="GO:1990190">
    <property type="term" value="F:protein-N-terminal-glutamate acetyltransferase activity"/>
    <property type="evidence" value="ECO:0007669"/>
    <property type="project" value="TreeGrafter"/>
</dbReference>
<feature type="region of interest" description="Disordered" evidence="4">
    <location>
        <begin position="153"/>
        <end position="246"/>
    </location>
</feature>
<dbReference type="InterPro" id="IPR016181">
    <property type="entry name" value="Acyl_CoA_acyltransferase"/>
</dbReference>
<dbReference type="Gene3D" id="3.40.630.30">
    <property type="match status" value="1"/>
</dbReference>
<dbReference type="InterPro" id="IPR045047">
    <property type="entry name" value="Ard1-like"/>
</dbReference>
<dbReference type="FunFam" id="3.40.630.30:FF:000037">
    <property type="entry name" value="N-alpha-acetyltransferase daf-31-like"/>
    <property type="match status" value="1"/>
</dbReference>
<dbReference type="GO" id="GO:1990189">
    <property type="term" value="F:protein N-terminal-serine acetyltransferase activity"/>
    <property type="evidence" value="ECO:0007669"/>
    <property type="project" value="TreeGrafter"/>
</dbReference>
<comment type="caution">
    <text evidence="6">The sequence shown here is derived from an EMBL/GenBank/DDBJ whole genome shotgun (WGS) entry which is preliminary data.</text>
</comment>
<dbReference type="PROSITE" id="PS51186">
    <property type="entry name" value="GNAT"/>
    <property type="match status" value="1"/>
</dbReference>
<dbReference type="PANTHER" id="PTHR23091:SF4">
    <property type="entry name" value="N-TERMINAL AMINO-ACID N(ALPHA)-ACETYLTRANSFERASE NATA"/>
    <property type="match status" value="1"/>
</dbReference>
<proteinExistence type="inferred from homology"/>
<dbReference type="InterPro" id="IPR000182">
    <property type="entry name" value="GNAT_dom"/>
</dbReference>
<protein>
    <submittedName>
        <fullName evidence="6">N-alpha-acetyltransferase 10</fullName>
    </submittedName>
</protein>
<keyword evidence="1" id="KW-0808">Transferase</keyword>
<dbReference type="EMBL" id="CAUYUE010000011">
    <property type="protein sequence ID" value="CAK0784824.1"/>
    <property type="molecule type" value="Genomic_DNA"/>
</dbReference>
<dbReference type="SUPFAM" id="SSF55729">
    <property type="entry name" value="Acyl-CoA N-acyltransferases (Nat)"/>
    <property type="match status" value="1"/>
</dbReference>
<keyword evidence="7" id="KW-1185">Reference proteome</keyword>
<gene>
    <name evidence="6" type="primary">NAA10</name>
    <name evidence="6" type="ORF">CVIRNUC_008028</name>
</gene>
<reference evidence="6 7" key="1">
    <citation type="submission" date="2023-10" db="EMBL/GenBank/DDBJ databases">
        <authorList>
            <person name="Maclean D."/>
            <person name="Macfadyen A."/>
        </authorList>
    </citation>
    <scope>NUCLEOTIDE SEQUENCE [LARGE SCALE GENOMIC DNA]</scope>
</reference>
<evidence type="ECO:0000256" key="2">
    <source>
        <dbReference type="ARBA" id="ARBA00023315"/>
    </source>
</evidence>
<dbReference type="GO" id="GO:0031415">
    <property type="term" value="C:NatA complex"/>
    <property type="evidence" value="ECO:0007669"/>
    <property type="project" value="InterPro"/>
</dbReference>
<evidence type="ECO:0000256" key="4">
    <source>
        <dbReference type="SAM" id="MobiDB-lite"/>
    </source>
</evidence>
<evidence type="ECO:0000256" key="1">
    <source>
        <dbReference type="ARBA" id="ARBA00022679"/>
    </source>
</evidence>
<evidence type="ECO:0000259" key="5">
    <source>
        <dbReference type="PROSITE" id="PS51186"/>
    </source>
</evidence>
<comment type="similarity">
    <text evidence="3">Belongs to the acetyltransferase family. ARD1 subfamily.</text>
</comment>
<dbReference type="Proteomes" id="UP001314263">
    <property type="component" value="Unassembled WGS sequence"/>
</dbReference>
<evidence type="ECO:0000313" key="6">
    <source>
        <dbReference type="EMBL" id="CAK0784824.1"/>
    </source>
</evidence>